<evidence type="ECO:0000313" key="3">
    <source>
        <dbReference type="EMBL" id="PIK37908.1"/>
    </source>
</evidence>
<sequence>MYSCLAHKGIITPCKLSLCNNRKEIDEEPVDFLIYIIVGVSTVVVLCIVLLCLLIAIVRTKKGTKKQDQQVDEKPEEDKTDSQQEEFTSKTPTYAVPVKREVSADVIQYAASTATVKMNDEDDEMNEFCTVDVTEYNIPVAFRRDDFGEDFQQREENRQAVPNIITG</sequence>
<keyword evidence="2" id="KW-0472">Membrane</keyword>
<protein>
    <submittedName>
        <fullName evidence="3">Uncharacterized protein</fullName>
    </submittedName>
</protein>
<reference evidence="3 4" key="1">
    <citation type="journal article" date="2017" name="PLoS Biol.">
        <title>The sea cucumber genome provides insights into morphological evolution and visceral regeneration.</title>
        <authorList>
            <person name="Zhang X."/>
            <person name="Sun L."/>
            <person name="Yuan J."/>
            <person name="Sun Y."/>
            <person name="Gao Y."/>
            <person name="Zhang L."/>
            <person name="Li S."/>
            <person name="Dai H."/>
            <person name="Hamel J.F."/>
            <person name="Liu C."/>
            <person name="Yu Y."/>
            <person name="Liu S."/>
            <person name="Lin W."/>
            <person name="Guo K."/>
            <person name="Jin S."/>
            <person name="Xu P."/>
            <person name="Storey K.B."/>
            <person name="Huan P."/>
            <person name="Zhang T."/>
            <person name="Zhou Y."/>
            <person name="Zhang J."/>
            <person name="Lin C."/>
            <person name="Li X."/>
            <person name="Xing L."/>
            <person name="Huo D."/>
            <person name="Sun M."/>
            <person name="Wang L."/>
            <person name="Mercier A."/>
            <person name="Li F."/>
            <person name="Yang H."/>
            <person name="Xiang J."/>
        </authorList>
    </citation>
    <scope>NUCLEOTIDE SEQUENCE [LARGE SCALE GENOMIC DNA]</scope>
    <source>
        <strain evidence="3">Shaxun</strain>
        <tissue evidence="3">Muscle</tissue>
    </source>
</reference>
<keyword evidence="2" id="KW-1133">Transmembrane helix</keyword>
<dbReference type="Proteomes" id="UP000230750">
    <property type="component" value="Unassembled WGS sequence"/>
</dbReference>
<organism evidence="3 4">
    <name type="scientific">Stichopus japonicus</name>
    <name type="common">Sea cucumber</name>
    <dbReference type="NCBI Taxonomy" id="307972"/>
    <lineage>
        <taxon>Eukaryota</taxon>
        <taxon>Metazoa</taxon>
        <taxon>Echinodermata</taxon>
        <taxon>Eleutherozoa</taxon>
        <taxon>Echinozoa</taxon>
        <taxon>Holothuroidea</taxon>
        <taxon>Aspidochirotacea</taxon>
        <taxon>Aspidochirotida</taxon>
        <taxon>Stichopodidae</taxon>
        <taxon>Apostichopus</taxon>
    </lineage>
</organism>
<evidence type="ECO:0000256" key="2">
    <source>
        <dbReference type="SAM" id="Phobius"/>
    </source>
</evidence>
<accession>A0A2G8JQC3</accession>
<dbReference type="EMBL" id="MRZV01001432">
    <property type="protein sequence ID" value="PIK37908.1"/>
    <property type="molecule type" value="Genomic_DNA"/>
</dbReference>
<feature type="region of interest" description="Disordered" evidence="1">
    <location>
        <begin position="65"/>
        <end position="92"/>
    </location>
</feature>
<keyword evidence="2" id="KW-0812">Transmembrane</keyword>
<gene>
    <name evidence="3" type="ORF">BSL78_25258</name>
</gene>
<feature type="transmembrane region" description="Helical" evidence="2">
    <location>
        <begin position="32"/>
        <end position="58"/>
    </location>
</feature>
<keyword evidence="4" id="KW-1185">Reference proteome</keyword>
<comment type="caution">
    <text evidence="3">The sequence shown here is derived from an EMBL/GenBank/DDBJ whole genome shotgun (WGS) entry which is preliminary data.</text>
</comment>
<proteinExistence type="predicted"/>
<evidence type="ECO:0000313" key="4">
    <source>
        <dbReference type="Proteomes" id="UP000230750"/>
    </source>
</evidence>
<name>A0A2G8JQC3_STIJA</name>
<evidence type="ECO:0000256" key="1">
    <source>
        <dbReference type="SAM" id="MobiDB-lite"/>
    </source>
</evidence>
<feature type="compositionally biased region" description="Basic and acidic residues" evidence="1">
    <location>
        <begin position="65"/>
        <end position="82"/>
    </location>
</feature>
<dbReference type="AlphaFoldDB" id="A0A2G8JQC3"/>